<feature type="modified residue" description="4-aspartylphosphate" evidence="13">
    <location>
        <position position="776"/>
    </location>
</feature>
<keyword evidence="10" id="KW-0902">Two-component regulatory system</keyword>
<evidence type="ECO:0000256" key="5">
    <source>
        <dbReference type="ARBA" id="ARBA00022553"/>
    </source>
</evidence>
<evidence type="ECO:0000313" key="20">
    <source>
        <dbReference type="EMBL" id="AEV27936.1"/>
    </source>
</evidence>
<dbReference type="GO" id="GO:0005524">
    <property type="term" value="F:ATP binding"/>
    <property type="evidence" value="ECO:0007669"/>
    <property type="project" value="UniProtKB-KW"/>
</dbReference>
<dbReference type="SUPFAM" id="SSF47226">
    <property type="entry name" value="Histidine-containing phosphotransfer domain, HPT domain"/>
    <property type="match status" value="1"/>
</dbReference>
<evidence type="ECO:0000256" key="1">
    <source>
        <dbReference type="ARBA" id="ARBA00000085"/>
    </source>
</evidence>
<evidence type="ECO:0000256" key="6">
    <source>
        <dbReference type="ARBA" id="ARBA00022692"/>
    </source>
</evidence>
<dbReference type="eggNOG" id="COG2198">
    <property type="taxonomic scope" value="Bacteria"/>
</dbReference>
<dbReference type="InterPro" id="IPR003661">
    <property type="entry name" value="HisK_dim/P_dom"/>
</dbReference>
<dbReference type="InterPro" id="IPR036890">
    <property type="entry name" value="HATPase_C_sf"/>
</dbReference>
<keyword evidence="21" id="KW-1185">Reference proteome</keyword>
<comment type="catalytic activity">
    <reaction evidence="1">
        <text>ATP + protein L-histidine = ADP + protein N-phospho-L-histidine.</text>
        <dbReference type="EC" id="2.7.13.3"/>
    </reaction>
</comment>
<dbReference type="Pfam" id="PF01627">
    <property type="entry name" value="Hpt"/>
    <property type="match status" value="1"/>
</dbReference>
<dbReference type="AlphaFoldDB" id="G8QT31"/>
<feature type="chain" id="PRO_5003515021" description="histidine kinase" evidence="16">
    <location>
        <begin position="27"/>
        <end position="969"/>
    </location>
</feature>
<dbReference type="SMART" id="SM00388">
    <property type="entry name" value="HisKA"/>
    <property type="match status" value="1"/>
</dbReference>
<feature type="transmembrane region" description="Helical" evidence="15">
    <location>
        <begin position="271"/>
        <end position="294"/>
    </location>
</feature>
<dbReference type="CDD" id="cd00088">
    <property type="entry name" value="HPT"/>
    <property type="match status" value="1"/>
</dbReference>
<dbReference type="FunFam" id="3.30.565.10:FF:000010">
    <property type="entry name" value="Sensor histidine kinase RcsC"/>
    <property type="match status" value="1"/>
</dbReference>
<name>G8QT31_SPHPG</name>
<dbReference type="Gene3D" id="1.20.120.160">
    <property type="entry name" value="HPT domain"/>
    <property type="match status" value="1"/>
</dbReference>
<organism evidence="20 21">
    <name type="scientific">Sphaerochaeta pleomorpha (strain ATCC BAA-1885 / DSM 22778 / Grapes)</name>
    <dbReference type="NCBI Taxonomy" id="158190"/>
    <lineage>
        <taxon>Bacteria</taxon>
        <taxon>Pseudomonadati</taxon>
        <taxon>Spirochaetota</taxon>
        <taxon>Spirochaetia</taxon>
        <taxon>Spirochaetales</taxon>
        <taxon>Sphaerochaetaceae</taxon>
        <taxon>Sphaerochaeta</taxon>
    </lineage>
</organism>
<dbReference type="CDD" id="cd16922">
    <property type="entry name" value="HATPase_EvgS-ArcB-TorS-like"/>
    <property type="match status" value="1"/>
</dbReference>
<dbReference type="eggNOG" id="COG0745">
    <property type="taxonomic scope" value="Bacteria"/>
</dbReference>
<keyword evidence="4" id="KW-1003">Cell membrane</keyword>
<evidence type="ECO:0000256" key="10">
    <source>
        <dbReference type="ARBA" id="ARBA00023012"/>
    </source>
</evidence>
<keyword evidence="6 15" id="KW-0812">Transmembrane</keyword>
<dbReference type="PROSITE" id="PS50110">
    <property type="entry name" value="RESPONSE_REGULATORY"/>
    <property type="match status" value="1"/>
</dbReference>
<keyword evidence="8" id="KW-0067">ATP-binding</keyword>
<evidence type="ECO:0000256" key="7">
    <source>
        <dbReference type="ARBA" id="ARBA00022741"/>
    </source>
</evidence>
<keyword evidence="14" id="KW-0175">Coiled coil</keyword>
<dbReference type="PROSITE" id="PS50109">
    <property type="entry name" value="HIS_KIN"/>
    <property type="match status" value="1"/>
</dbReference>
<comment type="subcellular location">
    <subcellularLocation>
        <location evidence="2">Cell membrane</location>
        <topology evidence="2">Multi-pass membrane protein</topology>
    </subcellularLocation>
</comment>
<dbReference type="KEGG" id="sgp:SpiGrapes_0072"/>
<dbReference type="InterPro" id="IPR004358">
    <property type="entry name" value="Sig_transdc_His_kin-like_C"/>
</dbReference>
<evidence type="ECO:0000313" key="21">
    <source>
        <dbReference type="Proteomes" id="UP000005632"/>
    </source>
</evidence>
<gene>
    <name evidence="20" type="ordered locus">SpiGrapes_0072</name>
</gene>
<dbReference type="InterPro" id="IPR003594">
    <property type="entry name" value="HATPase_dom"/>
</dbReference>
<dbReference type="Gene3D" id="1.10.287.130">
    <property type="match status" value="1"/>
</dbReference>
<feature type="domain" description="Response regulatory" evidence="18">
    <location>
        <begin position="725"/>
        <end position="841"/>
    </location>
</feature>
<keyword evidence="16" id="KW-0732">Signal</keyword>
<keyword evidence="9 15" id="KW-1133">Transmembrane helix</keyword>
<feature type="signal peptide" evidence="16">
    <location>
        <begin position="1"/>
        <end position="26"/>
    </location>
</feature>
<dbReference type="Gene3D" id="3.40.50.2300">
    <property type="match status" value="1"/>
</dbReference>
<evidence type="ECO:0000256" key="14">
    <source>
        <dbReference type="SAM" id="Coils"/>
    </source>
</evidence>
<dbReference type="STRING" id="158190.SpiGrapes_0072"/>
<dbReference type="InterPro" id="IPR036097">
    <property type="entry name" value="HisK_dim/P_sf"/>
</dbReference>
<dbReference type="Gene3D" id="3.40.190.10">
    <property type="entry name" value="Periplasmic binding protein-like II"/>
    <property type="match status" value="2"/>
</dbReference>
<dbReference type="SUPFAM" id="SSF52172">
    <property type="entry name" value="CheY-like"/>
    <property type="match status" value="1"/>
</dbReference>
<evidence type="ECO:0000256" key="13">
    <source>
        <dbReference type="PROSITE-ProRule" id="PRU00169"/>
    </source>
</evidence>
<keyword evidence="7" id="KW-0547">Nucleotide-binding</keyword>
<dbReference type="CDD" id="cd17546">
    <property type="entry name" value="REC_hyHK_CKI1_RcsC-like"/>
    <property type="match status" value="1"/>
</dbReference>
<dbReference type="PANTHER" id="PTHR45339:SF1">
    <property type="entry name" value="HYBRID SIGNAL TRANSDUCTION HISTIDINE KINASE J"/>
    <property type="match status" value="1"/>
</dbReference>
<evidence type="ECO:0000259" key="17">
    <source>
        <dbReference type="PROSITE" id="PS50109"/>
    </source>
</evidence>
<feature type="domain" description="HPt" evidence="19">
    <location>
        <begin position="866"/>
        <end position="967"/>
    </location>
</feature>
<protein>
    <recommendedName>
        <fullName evidence="3">histidine kinase</fullName>
        <ecNumber evidence="3">2.7.13.3</ecNumber>
    </recommendedName>
</protein>
<dbReference type="InterPro" id="IPR001789">
    <property type="entry name" value="Sig_transdc_resp-reg_receiver"/>
</dbReference>
<feature type="modified residue" description="Phosphohistidine" evidence="12">
    <location>
        <position position="905"/>
    </location>
</feature>
<evidence type="ECO:0000256" key="12">
    <source>
        <dbReference type="PROSITE-ProRule" id="PRU00110"/>
    </source>
</evidence>
<feature type="domain" description="Histidine kinase" evidence="17">
    <location>
        <begin position="331"/>
        <end position="552"/>
    </location>
</feature>
<evidence type="ECO:0000256" key="11">
    <source>
        <dbReference type="ARBA" id="ARBA00023136"/>
    </source>
</evidence>
<dbReference type="GO" id="GO:0000155">
    <property type="term" value="F:phosphorelay sensor kinase activity"/>
    <property type="evidence" value="ECO:0007669"/>
    <property type="project" value="InterPro"/>
</dbReference>
<dbReference type="EC" id="2.7.13.3" evidence="3"/>
<dbReference type="InterPro" id="IPR005467">
    <property type="entry name" value="His_kinase_dom"/>
</dbReference>
<dbReference type="Pfam" id="PF02518">
    <property type="entry name" value="HATPase_c"/>
    <property type="match status" value="1"/>
</dbReference>
<dbReference type="SMART" id="SM00448">
    <property type="entry name" value="REC"/>
    <property type="match status" value="1"/>
</dbReference>
<dbReference type="PROSITE" id="PS50894">
    <property type="entry name" value="HPT"/>
    <property type="match status" value="1"/>
</dbReference>
<dbReference type="SUPFAM" id="SSF47384">
    <property type="entry name" value="Homodimeric domain of signal transducing histidine kinase"/>
    <property type="match status" value="1"/>
</dbReference>
<dbReference type="eggNOG" id="COG2205">
    <property type="taxonomic scope" value="Bacteria"/>
</dbReference>
<dbReference type="eggNOG" id="COG0834">
    <property type="taxonomic scope" value="Bacteria"/>
</dbReference>
<dbReference type="Gene3D" id="3.30.565.10">
    <property type="entry name" value="Histidine kinase-like ATPase, C-terminal domain"/>
    <property type="match status" value="1"/>
</dbReference>
<dbReference type="Pfam" id="PF00497">
    <property type="entry name" value="SBP_bac_3"/>
    <property type="match status" value="1"/>
</dbReference>
<evidence type="ECO:0000256" key="8">
    <source>
        <dbReference type="ARBA" id="ARBA00022840"/>
    </source>
</evidence>
<dbReference type="Proteomes" id="UP000005632">
    <property type="component" value="Chromosome"/>
</dbReference>
<dbReference type="Pfam" id="PF00072">
    <property type="entry name" value="Response_reg"/>
    <property type="match status" value="1"/>
</dbReference>
<evidence type="ECO:0000259" key="19">
    <source>
        <dbReference type="PROSITE" id="PS50894"/>
    </source>
</evidence>
<dbReference type="InterPro" id="IPR036641">
    <property type="entry name" value="HPT_dom_sf"/>
</dbReference>
<dbReference type="InterPro" id="IPR008207">
    <property type="entry name" value="Sig_transdc_His_kin_Hpt_dom"/>
</dbReference>
<dbReference type="SMART" id="SM00387">
    <property type="entry name" value="HATPase_c"/>
    <property type="match status" value="1"/>
</dbReference>
<dbReference type="PRINTS" id="PR00344">
    <property type="entry name" value="BCTRLSENSOR"/>
</dbReference>
<dbReference type="Pfam" id="PF00512">
    <property type="entry name" value="HisKA"/>
    <property type="match status" value="1"/>
</dbReference>
<evidence type="ECO:0000256" key="3">
    <source>
        <dbReference type="ARBA" id="ARBA00012438"/>
    </source>
</evidence>
<dbReference type="CDD" id="cd01007">
    <property type="entry name" value="PBP2_BvgS_HisK_like"/>
    <property type="match status" value="1"/>
</dbReference>
<keyword evidence="20" id="KW-0808">Transferase</keyword>
<dbReference type="HOGENOM" id="CLU_000445_104_12_12"/>
<dbReference type="SUPFAM" id="SSF55874">
    <property type="entry name" value="ATPase domain of HSP90 chaperone/DNA topoisomerase II/histidine kinase"/>
    <property type="match status" value="1"/>
</dbReference>
<proteinExistence type="predicted"/>
<keyword evidence="5 13" id="KW-0597">Phosphoprotein</keyword>
<dbReference type="EMBL" id="CP003155">
    <property type="protein sequence ID" value="AEV27936.1"/>
    <property type="molecule type" value="Genomic_DNA"/>
</dbReference>
<dbReference type="SMART" id="SM00062">
    <property type="entry name" value="PBPb"/>
    <property type="match status" value="1"/>
</dbReference>
<dbReference type="GO" id="GO:0005886">
    <property type="term" value="C:plasma membrane"/>
    <property type="evidence" value="ECO:0007669"/>
    <property type="project" value="UniProtKB-SubCell"/>
</dbReference>
<evidence type="ECO:0000256" key="15">
    <source>
        <dbReference type="SAM" id="Phobius"/>
    </source>
</evidence>
<dbReference type="OrthoDB" id="6192248at2"/>
<dbReference type="InterPro" id="IPR001638">
    <property type="entry name" value="Solute-binding_3/MltF_N"/>
</dbReference>
<dbReference type="PANTHER" id="PTHR45339">
    <property type="entry name" value="HYBRID SIGNAL TRANSDUCTION HISTIDINE KINASE J"/>
    <property type="match status" value="1"/>
</dbReference>
<evidence type="ECO:0000256" key="16">
    <source>
        <dbReference type="SAM" id="SignalP"/>
    </source>
</evidence>
<reference evidence="20 21" key="1">
    <citation type="submission" date="2011-11" db="EMBL/GenBank/DDBJ databases">
        <title>Complete sequence of Spirochaeta sp. grapes.</title>
        <authorList>
            <consortium name="US DOE Joint Genome Institute"/>
            <person name="Lucas S."/>
            <person name="Han J."/>
            <person name="Lapidus A."/>
            <person name="Cheng J.-F."/>
            <person name="Goodwin L."/>
            <person name="Pitluck S."/>
            <person name="Peters L."/>
            <person name="Ovchinnikova G."/>
            <person name="Munk A.C."/>
            <person name="Detter J.C."/>
            <person name="Han C."/>
            <person name="Tapia R."/>
            <person name="Land M."/>
            <person name="Hauser L."/>
            <person name="Kyrpides N."/>
            <person name="Ivanova N."/>
            <person name="Pagani I."/>
            <person name="Ritalahtilisa K."/>
            <person name="Loeffler F."/>
            <person name="Woyke T."/>
        </authorList>
    </citation>
    <scope>NUCLEOTIDE SEQUENCE [LARGE SCALE GENOMIC DNA]</scope>
    <source>
        <strain evidence="21">ATCC BAA-1885 / DSM 22778 / Grapes</strain>
    </source>
</reference>
<accession>G8QT31</accession>
<evidence type="ECO:0000259" key="18">
    <source>
        <dbReference type="PROSITE" id="PS50110"/>
    </source>
</evidence>
<dbReference type="InterPro" id="IPR011006">
    <property type="entry name" value="CheY-like_superfamily"/>
</dbReference>
<sequence length="969" mass="108440">MPKGIANKLCICLICTLCMVPSVCFSASVALSLDEAAFISAHPTIRIGIDREFVPFEFIDSNGTYSGISSEILALIAANTGLSFTYDSALGWDDTVEKAKIQEIDLLPAVAITEDRKQYLTFTSPYISFQQSIVIKNTNTSIKGIEDLFNRQVAVQVNTFWEGFLNDYPLIGKRQYENVEKALLAVNRGEEVAYIGNETSSIYWARKLGLSELKFIPLKQEPEQQLSFAVRKDWSLLASIIEKGVQSISEQEFNEIFDHWILVEKPTDYSLAIRISLFAGALILFVALVSVFWIRKLKQEIINKDNTQKDLEIEKQKAEFADKEKSRLMARISHEIRTPLNGINGTTYLLEKSELSITQRRYLSIISGATHTMLSLINDILEYSRIDEHCLALQEIHFHLDEIIREILSLEDWAAKQKKLKVHVRIDEDVPLVLRGDSGKLSQILTNLIHNAMKFTLQGSIDVHVSVQLKENDHCIIVIAIQDTGIGMTAQQVEGIFQPFTQADDSISRRFGGSGLGLSIVKGLVTLMQGTIDVFCELGKGCTFTVALPFKIDHQEESSGCNDCATSLRLDCRHALLVVKNKESVAAVGSLLTSYKIKYDLVDSERLAISLLEADSYEAVTPYCLLIMDAVSWNTRPRQLLDFLAGKNKNKTKPTVKTLLLLEDDSNFNPLESKDSDNGPDLVLSLPVNSSVFYNAMLGLFLPEDSLPSPVPEPEIVRIKDTHYRVLVVEDNKINQIICNEVLTRSGFQVTLASNGKEGVEYFKQMGDEVDLILLDLHMDVMNGYEALAMIRSLNKRIPIVITSADLLEIAKTRALGLGASEFLGKPYNPDELIQISSELIINYRVFEAGTRCIDIDEGLLRVGGDTHLYNLVISSFLQEYEQESVLLMTQIKANQYIQAFETVHKIKGACGSIGATVAQTLAAQVQSLLNEGYSQEMLEKAALLETELRGVLFEGARWKERYETSYRK</sequence>
<evidence type="ECO:0000256" key="2">
    <source>
        <dbReference type="ARBA" id="ARBA00004651"/>
    </source>
</evidence>
<evidence type="ECO:0000256" key="9">
    <source>
        <dbReference type="ARBA" id="ARBA00022989"/>
    </source>
</evidence>
<keyword evidence="20" id="KW-0418">Kinase</keyword>
<dbReference type="SUPFAM" id="SSF53850">
    <property type="entry name" value="Periplasmic binding protein-like II"/>
    <property type="match status" value="1"/>
</dbReference>
<feature type="coiled-coil region" evidence="14">
    <location>
        <begin position="294"/>
        <end position="331"/>
    </location>
</feature>
<dbReference type="RefSeq" id="WP_014268785.1">
    <property type="nucleotide sequence ID" value="NC_016633.1"/>
</dbReference>
<evidence type="ECO:0000256" key="4">
    <source>
        <dbReference type="ARBA" id="ARBA00022475"/>
    </source>
</evidence>
<keyword evidence="11 15" id="KW-0472">Membrane</keyword>
<dbReference type="CDD" id="cd00082">
    <property type="entry name" value="HisKA"/>
    <property type="match status" value="1"/>
</dbReference>